<dbReference type="AlphaFoldDB" id="A0A831LRB1"/>
<dbReference type="EMBL" id="DSDK01000596">
    <property type="protein sequence ID" value="HDR52098.1"/>
    <property type="molecule type" value="Genomic_DNA"/>
</dbReference>
<organism evidence="1">
    <name type="scientific">Mariniphaga anaerophila</name>
    <dbReference type="NCBI Taxonomy" id="1484053"/>
    <lineage>
        <taxon>Bacteria</taxon>
        <taxon>Pseudomonadati</taxon>
        <taxon>Bacteroidota</taxon>
        <taxon>Bacteroidia</taxon>
        <taxon>Marinilabiliales</taxon>
        <taxon>Prolixibacteraceae</taxon>
        <taxon>Mariniphaga</taxon>
    </lineage>
</organism>
<gene>
    <name evidence="1" type="ORF">ENN90_10860</name>
</gene>
<comment type="caution">
    <text evidence="1">The sequence shown here is derived from an EMBL/GenBank/DDBJ whole genome shotgun (WGS) entry which is preliminary data.</text>
</comment>
<protein>
    <submittedName>
        <fullName evidence="1">Uncharacterized protein</fullName>
    </submittedName>
</protein>
<proteinExistence type="predicted"/>
<reference evidence="1" key="1">
    <citation type="journal article" date="2020" name="mSystems">
        <title>Genome- and Community-Level Interaction Insights into Carbon Utilization and Element Cycling Functions of Hydrothermarchaeota in Hydrothermal Sediment.</title>
        <authorList>
            <person name="Zhou Z."/>
            <person name="Liu Y."/>
            <person name="Xu W."/>
            <person name="Pan J."/>
            <person name="Luo Z.H."/>
            <person name="Li M."/>
        </authorList>
    </citation>
    <scope>NUCLEOTIDE SEQUENCE [LARGE SCALE GENOMIC DNA]</scope>
    <source>
        <strain evidence="1">SpSt-1217</strain>
    </source>
</reference>
<evidence type="ECO:0000313" key="1">
    <source>
        <dbReference type="EMBL" id="HDR52098.1"/>
    </source>
</evidence>
<dbReference type="Proteomes" id="UP000886047">
    <property type="component" value="Unassembled WGS sequence"/>
</dbReference>
<sequence length="227" mass="26657">METTTACQTSTATILACQKIAKSFKENIYELSRIRKEWDPEFATSLNVWISDIIEKYYADNLNSIEDERYREWHEVMVAGLQSLKIFRAALKVDFKGDKEFLKEVFKKLGYSDYFSDAKNGDHLSLYKFLHTFKENLNDNIRQRILQKGGIPESLIEKILIAARQIEEYKKCFEKLASENELGTFGVKEVAEIYETIQDICRIAIAYYQFDPVKRDEFNFYKVMVNL</sequence>
<name>A0A831LRB1_9BACT</name>
<accession>A0A831LRB1</accession>